<sequence length="102" mass="11746">MLTISTCFYLLFFLRLLTIFISANTEKKLKRLGAIEMGVTNSRFLVAAHFAFYAAALTEGYRKGAFFNDQYTLAGICLYAFSIAILYYVIYAIRHVWTVKFK</sequence>
<feature type="transmembrane region" description="Helical" evidence="1">
    <location>
        <begin position="6"/>
        <end position="23"/>
    </location>
</feature>
<dbReference type="EMBL" id="BAABFT010000011">
    <property type="protein sequence ID" value="GAA4331673.1"/>
    <property type="molecule type" value="Genomic_DNA"/>
</dbReference>
<dbReference type="RefSeq" id="WP_345212710.1">
    <property type="nucleotide sequence ID" value="NZ_BAABFT010000011.1"/>
</dbReference>
<keyword evidence="1" id="KW-0472">Membrane</keyword>
<keyword evidence="1" id="KW-0812">Transmembrane</keyword>
<evidence type="ECO:0000313" key="2">
    <source>
        <dbReference type="EMBL" id="GAA4331673.1"/>
    </source>
</evidence>
<name>A0ABP8GYA2_9SPHI</name>
<keyword evidence="3" id="KW-1185">Reference proteome</keyword>
<feature type="transmembrane region" description="Helical" evidence="1">
    <location>
        <begin position="44"/>
        <end position="61"/>
    </location>
</feature>
<proteinExistence type="predicted"/>
<reference evidence="3" key="1">
    <citation type="journal article" date="2019" name="Int. J. Syst. Evol. Microbiol.">
        <title>The Global Catalogue of Microorganisms (GCM) 10K type strain sequencing project: providing services to taxonomists for standard genome sequencing and annotation.</title>
        <authorList>
            <consortium name="The Broad Institute Genomics Platform"/>
            <consortium name="The Broad Institute Genome Sequencing Center for Infectious Disease"/>
            <person name="Wu L."/>
            <person name="Ma J."/>
        </authorList>
    </citation>
    <scope>NUCLEOTIDE SEQUENCE [LARGE SCALE GENOMIC DNA]</scope>
    <source>
        <strain evidence="3">JCM 17705</strain>
    </source>
</reference>
<accession>A0ABP8GYA2</accession>
<dbReference type="Proteomes" id="UP001500582">
    <property type="component" value="Unassembled WGS sequence"/>
</dbReference>
<evidence type="ECO:0000313" key="3">
    <source>
        <dbReference type="Proteomes" id="UP001500582"/>
    </source>
</evidence>
<organism evidence="2 3">
    <name type="scientific">Mucilaginibacter gynuensis</name>
    <dbReference type="NCBI Taxonomy" id="1302236"/>
    <lineage>
        <taxon>Bacteria</taxon>
        <taxon>Pseudomonadati</taxon>
        <taxon>Bacteroidota</taxon>
        <taxon>Sphingobacteriia</taxon>
        <taxon>Sphingobacteriales</taxon>
        <taxon>Sphingobacteriaceae</taxon>
        <taxon>Mucilaginibacter</taxon>
    </lineage>
</organism>
<protein>
    <submittedName>
        <fullName evidence="2">Uncharacterized protein</fullName>
    </submittedName>
</protein>
<feature type="transmembrane region" description="Helical" evidence="1">
    <location>
        <begin position="73"/>
        <end position="93"/>
    </location>
</feature>
<keyword evidence="1" id="KW-1133">Transmembrane helix</keyword>
<evidence type="ECO:0000256" key="1">
    <source>
        <dbReference type="SAM" id="Phobius"/>
    </source>
</evidence>
<comment type="caution">
    <text evidence="2">The sequence shown here is derived from an EMBL/GenBank/DDBJ whole genome shotgun (WGS) entry which is preliminary data.</text>
</comment>
<gene>
    <name evidence="2" type="ORF">GCM10023149_37630</name>
</gene>